<evidence type="ECO:0000259" key="1">
    <source>
        <dbReference type="Pfam" id="PF18367"/>
    </source>
</evidence>
<dbReference type="EMBL" id="BAAAYN010000007">
    <property type="protein sequence ID" value="GAA3384276.1"/>
    <property type="molecule type" value="Genomic_DNA"/>
</dbReference>
<dbReference type="RefSeq" id="WP_376981278.1">
    <property type="nucleotide sequence ID" value="NZ_BAAAYN010000007.1"/>
</dbReference>
<dbReference type="Pfam" id="PF18367">
    <property type="entry name" value="Rv2175c_C"/>
    <property type="match status" value="1"/>
</dbReference>
<evidence type="ECO:0000259" key="2">
    <source>
        <dbReference type="Pfam" id="PF21531"/>
    </source>
</evidence>
<dbReference type="InterPro" id="IPR048576">
    <property type="entry name" value="Rv2175c_wHTH"/>
</dbReference>
<dbReference type="InterPro" id="IPR041098">
    <property type="entry name" value="Rv2175c_C"/>
</dbReference>
<sequence>MESRNYSTAQHPADAAEPEIVGPETWLTVPEAAERLDVRVTRVHQMVKSNALLAVRRDGVWKLPADLVPDLRSAAGQKSNLARHLGGVLTVLHDAGYSAEAALRWLYTADPTLPEGTAAAALRERPTEVKRRAQALGF</sequence>
<dbReference type="Proteomes" id="UP001501676">
    <property type="component" value="Unassembled WGS sequence"/>
</dbReference>
<organism evidence="3 4">
    <name type="scientific">Cryptosporangium minutisporangium</name>
    <dbReference type="NCBI Taxonomy" id="113569"/>
    <lineage>
        <taxon>Bacteria</taxon>
        <taxon>Bacillati</taxon>
        <taxon>Actinomycetota</taxon>
        <taxon>Actinomycetes</taxon>
        <taxon>Cryptosporangiales</taxon>
        <taxon>Cryptosporangiaceae</taxon>
        <taxon>Cryptosporangium</taxon>
    </lineage>
</organism>
<gene>
    <name evidence="3" type="ORF">GCM10020369_13370</name>
</gene>
<reference evidence="4" key="1">
    <citation type="journal article" date="2019" name="Int. J. Syst. Evol. Microbiol.">
        <title>The Global Catalogue of Microorganisms (GCM) 10K type strain sequencing project: providing services to taxonomists for standard genome sequencing and annotation.</title>
        <authorList>
            <consortium name="The Broad Institute Genomics Platform"/>
            <consortium name="The Broad Institute Genome Sequencing Center for Infectious Disease"/>
            <person name="Wu L."/>
            <person name="Ma J."/>
        </authorList>
    </citation>
    <scope>NUCLEOTIDE SEQUENCE [LARGE SCALE GENOMIC DNA]</scope>
    <source>
        <strain evidence="4">JCM 9458</strain>
    </source>
</reference>
<feature type="domain" description="Rv2175c C-terminal" evidence="1">
    <location>
        <begin position="83"/>
        <end position="137"/>
    </location>
</feature>
<keyword evidence="4" id="KW-1185">Reference proteome</keyword>
<name>A0ABP6ST04_9ACTN</name>
<accession>A0ABP6ST04</accession>
<feature type="domain" description="DNA-binding protein Rv2175c wHTH" evidence="2">
    <location>
        <begin position="24"/>
        <end position="67"/>
    </location>
</feature>
<comment type="caution">
    <text evidence="3">The sequence shown here is derived from an EMBL/GenBank/DDBJ whole genome shotgun (WGS) entry which is preliminary data.</text>
</comment>
<evidence type="ECO:0008006" key="5">
    <source>
        <dbReference type="Google" id="ProtNLM"/>
    </source>
</evidence>
<protein>
    <recommendedName>
        <fullName evidence="5">Helix-turn-helix domain-containing protein</fullName>
    </recommendedName>
</protein>
<dbReference type="Pfam" id="PF21531">
    <property type="entry name" value="Rv2175c_wHTH"/>
    <property type="match status" value="1"/>
</dbReference>
<proteinExistence type="predicted"/>
<evidence type="ECO:0000313" key="3">
    <source>
        <dbReference type="EMBL" id="GAA3384276.1"/>
    </source>
</evidence>
<evidence type="ECO:0000313" key="4">
    <source>
        <dbReference type="Proteomes" id="UP001501676"/>
    </source>
</evidence>